<reference evidence="1 2" key="1">
    <citation type="submission" date="2017-09" db="EMBL/GenBank/DDBJ databases">
        <authorList>
            <person name="Ehlers B."/>
            <person name="Leendertz F.H."/>
        </authorList>
    </citation>
    <scope>NUCLEOTIDE SEQUENCE [LARGE SCALE GENOMIC DNA]</scope>
    <source>
        <strain evidence="1 2">CGMCC 4.7095</strain>
    </source>
</reference>
<accession>A0A286DWV2</accession>
<proteinExistence type="predicted"/>
<protein>
    <recommendedName>
        <fullName evidence="3">PH domain-containing protein</fullName>
    </recommendedName>
</protein>
<gene>
    <name evidence="1" type="ORF">SAMN06297387_10941</name>
</gene>
<organism evidence="1 2">
    <name type="scientific">Streptomyces zhaozhouensis</name>
    <dbReference type="NCBI Taxonomy" id="1300267"/>
    <lineage>
        <taxon>Bacteria</taxon>
        <taxon>Bacillati</taxon>
        <taxon>Actinomycetota</taxon>
        <taxon>Actinomycetes</taxon>
        <taxon>Kitasatosporales</taxon>
        <taxon>Streptomycetaceae</taxon>
        <taxon>Streptomyces</taxon>
    </lineage>
</organism>
<dbReference type="RefSeq" id="WP_097231590.1">
    <property type="nucleotide sequence ID" value="NZ_OCNE01000009.1"/>
</dbReference>
<dbReference type="EMBL" id="OCNE01000009">
    <property type="protein sequence ID" value="SOD63100.1"/>
    <property type="molecule type" value="Genomic_DNA"/>
</dbReference>
<evidence type="ECO:0000313" key="1">
    <source>
        <dbReference type="EMBL" id="SOD63100.1"/>
    </source>
</evidence>
<evidence type="ECO:0000313" key="2">
    <source>
        <dbReference type="Proteomes" id="UP000219072"/>
    </source>
</evidence>
<sequence>MSTTDPEYVFEQVQIGKGLRPLAQHGFIVVDRGTLTLLDSERQPIDSGPVSQVVAKKIRFTGGKSVSLTVNGTKYNAAPGWGARGVFVLPGDSAHVKSAAEALLHLVAAGGGQSG</sequence>
<name>A0A286DWV2_9ACTN</name>
<dbReference type="OrthoDB" id="4205934at2"/>
<keyword evidence="2" id="KW-1185">Reference proteome</keyword>
<dbReference type="AlphaFoldDB" id="A0A286DWV2"/>
<dbReference type="Proteomes" id="UP000219072">
    <property type="component" value="Unassembled WGS sequence"/>
</dbReference>
<evidence type="ECO:0008006" key="3">
    <source>
        <dbReference type="Google" id="ProtNLM"/>
    </source>
</evidence>